<name>A0A7W7EMY7_9HYPH</name>
<gene>
    <name evidence="1" type="ORF">GGE60_005647</name>
</gene>
<dbReference type="AlphaFoldDB" id="A0A7W7EMY7"/>
<dbReference type="RefSeq" id="WP_028754976.1">
    <property type="nucleotide sequence ID" value="NZ_JACIIG010000026.1"/>
</dbReference>
<dbReference type="Proteomes" id="UP000543836">
    <property type="component" value="Unassembled WGS sequence"/>
</dbReference>
<protein>
    <recommendedName>
        <fullName evidence="3">DUF3606 domain-containing protein</fullName>
    </recommendedName>
</protein>
<reference evidence="1 2" key="1">
    <citation type="submission" date="2020-08" db="EMBL/GenBank/DDBJ databases">
        <title>Genomic Encyclopedia of Type Strains, Phase IV (KMG-V): Genome sequencing to study the core and pangenomes of soil and plant-associated prokaryotes.</title>
        <authorList>
            <person name="Whitman W."/>
        </authorList>
    </citation>
    <scope>NUCLEOTIDE SEQUENCE [LARGE SCALE GENOMIC DNA]</scope>
    <source>
        <strain evidence="1 2">SEMIA 492</strain>
    </source>
</reference>
<proteinExistence type="predicted"/>
<dbReference type="EMBL" id="JACIIG010000026">
    <property type="protein sequence ID" value="MBB4571485.1"/>
    <property type="molecule type" value="Genomic_DNA"/>
</dbReference>
<comment type="caution">
    <text evidence="1">The sequence shown here is derived from an EMBL/GenBank/DDBJ whole genome shotgun (WGS) entry which is preliminary data.</text>
</comment>
<evidence type="ECO:0000313" key="1">
    <source>
        <dbReference type="EMBL" id="MBB4571485.1"/>
    </source>
</evidence>
<keyword evidence="2" id="KW-1185">Reference proteome</keyword>
<evidence type="ECO:0008006" key="3">
    <source>
        <dbReference type="Google" id="ProtNLM"/>
    </source>
</evidence>
<dbReference type="InterPro" id="IPR022037">
    <property type="entry name" value="DUF3606"/>
</dbReference>
<organism evidence="1 2">
    <name type="scientific">Rhizobium leucaenae</name>
    <dbReference type="NCBI Taxonomy" id="29450"/>
    <lineage>
        <taxon>Bacteria</taxon>
        <taxon>Pseudomonadati</taxon>
        <taxon>Pseudomonadota</taxon>
        <taxon>Alphaproteobacteria</taxon>
        <taxon>Hyphomicrobiales</taxon>
        <taxon>Rhizobiaceae</taxon>
        <taxon>Rhizobium/Agrobacterium group</taxon>
        <taxon>Rhizobium</taxon>
    </lineage>
</organism>
<dbReference type="OrthoDB" id="8238029at2"/>
<sequence>MADDKSKLGQDRRTIAAGEPYEVNYFARKHGLSKEAAAKIIKEAGGNREKANALAEKKK</sequence>
<accession>A0A7W7EMY7</accession>
<evidence type="ECO:0000313" key="2">
    <source>
        <dbReference type="Proteomes" id="UP000543836"/>
    </source>
</evidence>
<dbReference type="Pfam" id="PF12244">
    <property type="entry name" value="DUF3606"/>
    <property type="match status" value="1"/>
</dbReference>